<evidence type="ECO:0000313" key="4">
    <source>
        <dbReference type="Proteomes" id="UP001187192"/>
    </source>
</evidence>
<keyword evidence="2" id="KW-0732">Signal</keyword>
<sequence>MQGLKPFLYALLLLGVSLELLSLQFSEARPLPAAISSESGARVVSLMDAAKQVLDESIQKHGGKPYEILHQSPGGPDPQHH</sequence>
<accession>A0AA88DFD2</accession>
<protein>
    <submittedName>
        <fullName evidence="3">Uncharacterized protein</fullName>
    </submittedName>
</protein>
<evidence type="ECO:0000256" key="1">
    <source>
        <dbReference type="SAM" id="MobiDB-lite"/>
    </source>
</evidence>
<dbReference type="Proteomes" id="UP001187192">
    <property type="component" value="Unassembled WGS sequence"/>
</dbReference>
<evidence type="ECO:0000256" key="2">
    <source>
        <dbReference type="SAM" id="SignalP"/>
    </source>
</evidence>
<proteinExistence type="predicted"/>
<reference evidence="3" key="1">
    <citation type="submission" date="2023-07" db="EMBL/GenBank/DDBJ databases">
        <title>draft genome sequence of fig (Ficus carica).</title>
        <authorList>
            <person name="Takahashi T."/>
            <person name="Nishimura K."/>
        </authorList>
    </citation>
    <scope>NUCLEOTIDE SEQUENCE</scope>
</reference>
<name>A0AA88DFD2_FICCA</name>
<dbReference type="EMBL" id="BTGU01000051">
    <property type="protein sequence ID" value="GMN54416.1"/>
    <property type="molecule type" value="Genomic_DNA"/>
</dbReference>
<organism evidence="3 4">
    <name type="scientific">Ficus carica</name>
    <name type="common">Common fig</name>
    <dbReference type="NCBI Taxonomy" id="3494"/>
    <lineage>
        <taxon>Eukaryota</taxon>
        <taxon>Viridiplantae</taxon>
        <taxon>Streptophyta</taxon>
        <taxon>Embryophyta</taxon>
        <taxon>Tracheophyta</taxon>
        <taxon>Spermatophyta</taxon>
        <taxon>Magnoliopsida</taxon>
        <taxon>eudicotyledons</taxon>
        <taxon>Gunneridae</taxon>
        <taxon>Pentapetalae</taxon>
        <taxon>rosids</taxon>
        <taxon>fabids</taxon>
        <taxon>Rosales</taxon>
        <taxon>Moraceae</taxon>
        <taxon>Ficeae</taxon>
        <taxon>Ficus</taxon>
    </lineage>
</organism>
<feature type="chain" id="PRO_5041634445" evidence="2">
    <location>
        <begin position="29"/>
        <end position="81"/>
    </location>
</feature>
<feature type="signal peptide" evidence="2">
    <location>
        <begin position="1"/>
        <end position="28"/>
    </location>
</feature>
<evidence type="ECO:0000313" key="3">
    <source>
        <dbReference type="EMBL" id="GMN54416.1"/>
    </source>
</evidence>
<keyword evidence="4" id="KW-1185">Reference proteome</keyword>
<dbReference type="AlphaFoldDB" id="A0AA88DFD2"/>
<gene>
    <name evidence="3" type="ORF">TIFTF001_023548</name>
</gene>
<feature type="region of interest" description="Disordered" evidence="1">
    <location>
        <begin position="62"/>
        <end position="81"/>
    </location>
</feature>
<comment type="caution">
    <text evidence="3">The sequence shown here is derived from an EMBL/GenBank/DDBJ whole genome shotgun (WGS) entry which is preliminary data.</text>
</comment>